<evidence type="ECO:0000313" key="17">
    <source>
        <dbReference type="Proteomes" id="UP000435357"/>
    </source>
</evidence>
<comment type="subcellular location">
    <subcellularLocation>
        <location evidence="2">Cell membrane</location>
    </subcellularLocation>
    <subcellularLocation>
        <location evidence="1">Membrane</location>
        <topology evidence="1">Single-pass membrane protein</topology>
    </subcellularLocation>
</comment>
<evidence type="ECO:0000259" key="14">
    <source>
        <dbReference type="Pfam" id="PF00905"/>
    </source>
</evidence>
<keyword evidence="6" id="KW-0645">Protease</keyword>
<dbReference type="GO" id="GO:0008360">
    <property type="term" value="P:regulation of cell shape"/>
    <property type="evidence" value="ECO:0007669"/>
    <property type="project" value="UniProtKB-KW"/>
</dbReference>
<dbReference type="GO" id="GO:0006508">
    <property type="term" value="P:proteolysis"/>
    <property type="evidence" value="ECO:0007669"/>
    <property type="project" value="UniProtKB-KW"/>
</dbReference>
<feature type="domain" description="Penicillin-binding protein transpeptidase" evidence="14">
    <location>
        <begin position="239"/>
        <end position="562"/>
    </location>
</feature>
<evidence type="ECO:0000256" key="7">
    <source>
        <dbReference type="ARBA" id="ARBA00022692"/>
    </source>
</evidence>
<dbReference type="Gene3D" id="3.40.710.10">
    <property type="entry name" value="DD-peptidase/beta-lactamase superfamily"/>
    <property type="match status" value="1"/>
</dbReference>
<keyword evidence="17" id="KW-1185">Reference proteome</keyword>
<evidence type="ECO:0000256" key="8">
    <source>
        <dbReference type="ARBA" id="ARBA00022801"/>
    </source>
</evidence>
<dbReference type="InterPro" id="IPR012338">
    <property type="entry name" value="Beta-lactam/transpept-like"/>
</dbReference>
<dbReference type="InterPro" id="IPR001460">
    <property type="entry name" value="PCN-bd_Tpept"/>
</dbReference>
<gene>
    <name evidence="16" type="primary">mrdA</name>
    <name evidence="16" type="ORF">F3059_09725</name>
</gene>
<keyword evidence="7" id="KW-0812">Transmembrane</keyword>
<dbReference type="GO" id="GO:0008658">
    <property type="term" value="F:penicillin binding"/>
    <property type="evidence" value="ECO:0007669"/>
    <property type="project" value="InterPro"/>
</dbReference>
<evidence type="ECO:0000256" key="5">
    <source>
        <dbReference type="ARBA" id="ARBA00022645"/>
    </source>
</evidence>
<dbReference type="Proteomes" id="UP000435357">
    <property type="component" value="Unassembled WGS sequence"/>
</dbReference>
<dbReference type="EC" id="3.4.16.4" evidence="16"/>
<accession>A0A6N6M650</accession>
<evidence type="ECO:0000256" key="12">
    <source>
        <dbReference type="ARBA" id="ARBA00023136"/>
    </source>
</evidence>
<dbReference type="InterPro" id="IPR005311">
    <property type="entry name" value="PBP_dimer"/>
</dbReference>
<dbReference type="AlphaFoldDB" id="A0A6N6M650"/>
<dbReference type="PANTHER" id="PTHR30627">
    <property type="entry name" value="PEPTIDOGLYCAN D,D-TRANSPEPTIDASE"/>
    <property type="match status" value="1"/>
</dbReference>
<dbReference type="PANTHER" id="PTHR30627:SF2">
    <property type="entry name" value="PEPTIDOGLYCAN D,D-TRANSPEPTIDASE MRDA"/>
    <property type="match status" value="1"/>
</dbReference>
<name>A0A6N6M650_9FLAO</name>
<dbReference type="InterPro" id="IPR017790">
    <property type="entry name" value="Penicillin-binding_protein_2"/>
</dbReference>
<evidence type="ECO:0000256" key="13">
    <source>
        <dbReference type="ARBA" id="ARBA00023316"/>
    </source>
</evidence>
<organism evidence="16 17">
    <name type="scientific">Salibacter halophilus</name>
    <dbReference type="NCBI Taxonomy" id="1803916"/>
    <lineage>
        <taxon>Bacteria</taxon>
        <taxon>Pseudomonadati</taxon>
        <taxon>Bacteroidota</taxon>
        <taxon>Flavobacteriia</taxon>
        <taxon>Flavobacteriales</taxon>
        <taxon>Salibacteraceae</taxon>
        <taxon>Salibacter</taxon>
    </lineage>
</organism>
<keyword evidence="12" id="KW-0472">Membrane</keyword>
<evidence type="ECO:0000313" key="16">
    <source>
        <dbReference type="EMBL" id="KAB1063843.1"/>
    </source>
</evidence>
<keyword evidence="3" id="KW-1003">Cell membrane</keyword>
<dbReference type="SUPFAM" id="SSF56519">
    <property type="entry name" value="Penicillin binding protein dimerisation domain"/>
    <property type="match status" value="1"/>
</dbReference>
<dbReference type="SUPFAM" id="SSF56601">
    <property type="entry name" value="beta-lactamase/transpeptidase-like"/>
    <property type="match status" value="1"/>
</dbReference>
<dbReference type="GO" id="GO:0009252">
    <property type="term" value="P:peptidoglycan biosynthetic process"/>
    <property type="evidence" value="ECO:0007669"/>
    <property type="project" value="UniProtKB-KW"/>
</dbReference>
<proteinExistence type="predicted"/>
<protein>
    <submittedName>
        <fullName evidence="16">Penicillin-binding protein 2</fullName>
        <ecNumber evidence="16">3.4.16.4</ecNumber>
    </submittedName>
</protein>
<reference evidence="16 17" key="1">
    <citation type="submission" date="2019-09" db="EMBL/GenBank/DDBJ databases">
        <title>Genomes of Cryomorphaceae.</title>
        <authorList>
            <person name="Bowman J.P."/>
        </authorList>
    </citation>
    <scope>NUCLEOTIDE SEQUENCE [LARGE SCALE GENOMIC DNA]</scope>
    <source>
        <strain evidence="16 17">KCTC 52047</strain>
    </source>
</reference>
<evidence type="ECO:0000256" key="1">
    <source>
        <dbReference type="ARBA" id="ARBA00004167"/>
    </source>
</evidence>
<evidence type="ECO:0000259" key="15">
    <source>
        <dbReference type="Pfam" id="PF03717"/>
    </source>
</evidence>
<keyword evidence="4" id="KW-0997">Cell inner membrane</keyword>
<dbReference type="InterPro" id="IPR036138">
    <property type="entry name" value="PBP_dimer_sf"/>
</dbReference>
<dbReference type="InterPro" id="IPR050515">
    <property type="entry name" value="Beta-lactam/transpept"/>
</dbReference>
<keyword evidence="13" id="KW-0961">Cell wall biogenesis/degradation</keyword>
<evidence type="ECO:0000256" key="10">
    <source>
        <dbReference type="ARBA" id="ARBA00022984"/>
    </source>
</evidence>
<keyword evidence="5 16" id="KW-0121">Carboxypeptidase</keyword>
<feature type="domain" description="Penicillin-binding protein dimerisation" evidence="15">
    <location>
        <begin position="36"/>
        <end position="200"/>
    </location>
</feature>
<comment type="caution">
    <text evidence="16">The sequence shown here is derived from an EMBL/GenBank/DDBJ whole genome shotgun (WGS) entry which is preliminary data.</text>
</comment>
<evidence type="ECO:0000256" key="6">
    <source>
        <dbReference type="ARBA" id="ARBA00022670"/>
    </source>
</evidence>
<evidence type="ECO:0000256" key="11">
    <source>
        <dbReference type="ARBA" id="ARBA00022989"/>
    </source>
</evidence>
<dbReference type="Gene3D" id="3.90.1310.10">
    <property type="entry name" value="Penicillin-binding protein 2a (Domain 2)"/>
    <property type="match status" value="1"/>
</dbReference>
<evidence type="ECO:0000256" key="4">
    <source>
        <dbReference type="ARBA" id="ARBA00022519"/>
    </source>
</evidence>
<dbReference type="GO" id="GO:0005886">
    <property type="term" value="C:plasma membrane"/>
    <property type="evidence" value="ECO:0007669"/>
    <property type="project" value="UniProtKB-SubCell"/>
</dbReference>
<dbReference type="OrthoDB" id="9766847at2"/>
<evidence type="ECO:0000256" key="9">
    <source>
        <dbReference type="ARBA" id="ARBA00022960"/>
    </source>
</evidence>
<keyword evidence="10" id="KW-0573">Peptidoglycan synthesis</keyword>
<keyword evidence="11" id="KW-1133">Transmembrane helix</keyword>
<evidence type="ECO:0000256" key="3">
    <source>
        <dbReference type="ARBA" id="ARBA00022475"/>
    </source>
</evidence>
<keyword evidence="9" id="KW-0133">Cell shape</keyword>
<dbReference type="NCBIfam" id="TIGR03423">
    <property type="entry name" value="pbp2_mrdA"/>
    <property type="match status" value="1"/>
</dbReference>
<evidence type="ECO:0000256" key="2">
    <source>
        <dbReference type="ARBA" id="ARBA00004236"/>
    </source>
</evidence>
<dbReference type="GO" id="GO:0071972">
    <property type="term" value="F:peptidoglycan L,D-transpeptidase activity"/>
    <property type="evidence" value="ECO:0007669"/>
    <property type="project" value="TreeGrafter"/>
</dbReference>
<dbReference type="Gene3D" id="3.30.1390.30">
    <property type="entry name" value="Penicillin-binding protein 2a, domain 3"/>
    <property type="match status" value="1"/>
</dbReference>
<dbReference type="GO" id="GO:0071555">
    <property type="term" value="P:cell wall organization"/>
    <property type="evidence" value="ECO:0007669"/>
    <property type="project" value="UniProtKB-KW"/>
</dbReference>
<dbReference type="Pfam" id="PF00905">
    <property type="entry name" value="Transpeptidase"/>
    <property type="match status" value="1"/>
</dbReference>
<dbReference type="GO" id="GO:0009002">
    <property type="term" value="F:serine-type D-Ala-D-Ala carboxypeptidase activity"/>
    <property type="evidence" value="ECO:0007669"/>
    <property type="project" value="UniProtKB-EC"/>
</dbReference>
<dbReference type="Pfam" id="PF03717">
    <property type="entry name" value="PBP_dimer"/>
    <property type="match status" value="1"/>
</dbReference>
<keyword evidence="8 16" id="KW-0378">Hydrolase</keyword>
<dbReference type="EMBL" id="WACR01000007">
    <property type="protein sequence ID" value="KAB1063843.1"/>
    <property type="molecule type" value="Genomic_DNA"/>
</dbReference>
<sequence length="595" mass="67625">MGVIGIIFLMRLFYIQVIDDSYKTSADNQALRYVTLYPSRGIIYDRKGELLAFNEAAYDLMVVPKQVDRTMDTTFFCNLIDITKEEFLKKIERAKSYSYYRSSAFEKQIPADEWAAISERLYQFPGFFGQKRTLRRYPEKVAGHVLGYIGEVNQNQIDEDSYYQKGDYIGVSGLEKTYENELRGERGVQVLMVDVHNSVKGNYMNGELDSLPEPGKDLITTLDRELQAYGEKLMQNKKGSIVAIEPKTGEILSLISAPTYDPNLLVGRDRTQNYVELVRNDSLDPLFNRAIKAVYRPGSIFKLVQSVVALENGVITPETRFHCNRSIINCHGSHTYDNLGQAIQHSCNPYFWQVYKRLIQMGEEESIFKDSAIGLENWRKYVMSLGLGIRLETDLEGIKKGFIPDKEFYDSWYGEYRWAFSTIYSNSIGEGELGVVPIQMANLASVIANKGFYYTPHLVKEIGDSPKLEKYRKKNKTLIDSSHFDVVIDALDAVVNEPGGTARRARIDSITVCGKTGTVQNKKTPDHSVFIAFAPKENPQIAVSVYVEESGFGGTWAAPIASLMIEKYLTGKTNKRKEQRILEADFIHLDKEDEE</sequence>